<dbReference type="Proteomes" id="UP000806528">
    <property type="component" value="Unassembled WGS sequence"/>
</dbReference>
<evidence type="ECO:0000313" key="2">
    <source>
        <dbReference type="Proteomes" id="UP000806528"/>
    </source>
</evidence>
<protein>
    <submittedName>
        <fullName evidence="1">DUF2283 domain-containing protein</fullName>
    </submittedName>
</protein>
<dbReference type="RefSeq" id="WP_193120689.1">
    <property type="nucleotide sequence ID" value="NZ_JADBGI010000003.1"/>
</dbReference>
<name>A0ABR9P2J0_9ACTN</name>
<dbReference type="Pfam" id="PF10049">
    <property type="entry name" value="DUF2283"/>
    <property type="match status" value="1"/>
</dbReference>
<organism evidence="1 2">
    <name type="scientific">Nocardiopsis coralli</name>
    <dbReference type="NCBI Taxonomy" id="2772213"/>
    <lineage>
        <taxon>Bacteria</taxon>
        <taxon>Bacillati</taxon>
        <taxon>Actinomycetota</taxon>
        <taxon>Actinomycetes</taxon>
        <taxon>Streptosporangiales</taxon>
        <taxon>Nocardiopsidaceae</taxon>
        <taxon>Nocardiopsis</taxon>
    </lineage>
</organism>
<reference evidence="1 2" key="1">
    <citation type="submission" date="2020-09" db="EMBL/GenBank/DDBJ databases">
        <title>Diversity and distribution of actinomycetes associated with coral in the coast of Hainan.</title>
        <authorList>
            <person name="Li F."/>
        </authorList>
    </citation>
    <scope>NUCLEOTIDE SEQUENCE [LARGE SCALE GENOMIC DNA]</scope>
    <source>
        <strain evidence="1 2">HNM0947</strain>
    </source>
</reference>
<comment type="caution">
    <text evidence="1">The sequence shown here is derived from an EMBL/GenBank/DDBJ whole genome shotgun (WGS) entry which is preliminary data.</text>
</comment>
<keyword evidence="2" id="KW-1185">Reference proteome</keyword>
<proteinExistence type="predicted"/>
<dbReference type="EMBL" id="JADBGI010000003">
    <property type="protein sequence ID" value="MBE2998060.1"/>
    <property type="molecule type" value="Genomic_DNA"/>
</dbReference>
<evidence type="ECO:0000313" key="1">
    <source>
        <dbReference type="EMBL" id="MBE2998060.1"/>
    </source>
</evidence>
<sequence>MDLTYDAEADAAYMTLGGPIAPGQAAQQIHSLATPGNRGEVTLDFDAEGRLLGVEVLNASAVLAPDLLDGAGPPGPG</sequence>
<dbReference type="InterPro" id="IPR019270">
    <property type="entry name" value="DUF2283"/>
</dbReference>
<gene>
    <name evidence="1" type="ORF">IDM40_04975</name>
</gene>
<accession>A0ABR9P2J0</accession>